<sequence>MDSSSSVMMKTTSLSFTILILSLISVLRIASGCYTSIFAFGDSLTDTGNYVNMFSQIFPEKQKLPRYAFLPYGETYFHHPTGRASDGRIIIDFIAEYYGLPLVPTYYSVMNNQSGSKFQAGVNFAVVGAPALDVAFYEERGIHYTTSNISMRTQLSWFKELLPSLCNSSSCPQIFKSSLIVFGPFGGNDYGHAFFQGRSLEEANALVPLVIHAIGSAVDELIELGVKNIMVPGLLTDGCIPITLTKYEASNIKDYDPATGCLNWLNNFSKNHNERLKAELNRIREKHPHAVIMYANYFDAVMRIYRSPRQYGFRGRPLMACCGAGGPPYNYNFTAVCGDPSTTVCAQPSLYISWDGAHCTEATYRIIAKGLLEGPYTTPPINTSCTFITKDSGYALAMTSTE</sequence>
<keyword evidence="4" id="KW-0325">Glycoprotein</keyword>
<evidence type="ECO:0008006" key="7">
    <source>
        <dbReference type="Google" id="ProtNLM"/>
    </source>
</evidence>
<dbReference type="GO" id="GO:0016787">
    <property type="term" value="F:hydrolase activity"/>
    <property type="evidence" value="ECO:0007669"/>
    <property type="project" value="UniProtKB-KW"/>
</dbReference>
<dbReference type="SUPFAM" id="SSF52266">
    <property type="entry name" value="SGNH hydrolase"/>
    <property type="match status" value="1"/>
</dbReference>
<dbReference type="InterPro" id="IPR035669">
    <property type="entry name" value="SGNH_plant_lipase-like"/>
</dbReference>
<evidence type="ECO:0000256" key="4">
    <source>
        <dbReference type="ARBA" id="ARBA00023180"/>
    </source>
</evidence>
<proteinExistence type="inferred from homology"/>
<comment type="similarity">
    <text evidence="1">Belongs to the 'GDSL' lipolytic enzyme family.</text>
</comment>
<keyword evidence="2" id="KW-0732">Signal</keyword>
<reference evidence="5 6" key="1">
    <citation type="submission" date="2024-11" db="EMBL/GenBank/DDBJ databases">
        <title>A near-complete genome assembly of Cinchona calisaya.</title>
        <authorList>
            <person name="Lian D.C."/>
            <person name="Zhao X.W."/>
            <person name="Wei L."/>
        </authorList>
    </citation>
    <scope>NUCLEOTIDE SEQUENCE [LARGE SCALE GENOMIC DNA]</scope>
    <source>
        <tissue evidence="5">Nenye</tissue>
    </source>
</reference>
<dbReference type="AlphaFoldDB" id="A0ABD2ZSL7"/>
<dbReference type="Proteomes" id="UP001630127">
    <property type="component" value="Unassembled WGS sequence"/>
</dbReference>
<comment type="caution">
    <text evidence="5">The sequence shown here is derived from an EMBL/GenBank/DDBJ whole genome shotgun (WGS) entry which is preliminary data.</text>
</comment>
<keyword evidence="6" id="KW-1185">Reference proteome</keyword>
<protein>
    <recommendedName>
        <fullName evidence="7">GDSL esterase/lipase</fullName>
    </recommendedName>
</protein>
<accession>A0ABD2ZSL7</accession>
<keyword evidence="3" id="KW-0378">Hydrolase</keyword>
<evidence type="ECO:0000313" key="5">
    <source>
        <dbReference type="EMBL" id="KAL3522429.1"/>
    </source>
</evidence>
<evidence type="ECO:0000256" key="3">
    <source>
        <dbReference type="ARBA" id="ARBA00022801"/>
    </source>
</evidence>
<evidence type="ECO:0000256" key="2">
    <source>
        <dbReference type="ARBA" id="ARBA00022729"/>
    </source>
</evidence>
<dbReference type="InterPro" id="IPR001087">
    <property type="entry name" value="GDSL"/>
</dbReference>
<dbReference type="Gene3D" id="3.40.50.1110">
    <property type="entry name" value="SGNH hydrolase"/>
    <property type="match status" value="1"/>
</dbReference>
<dbReference type="InterPro" id="IPR008265">
    <property type="entry name" value="Lipase_GDSL_AS"/>
</dbReference>
<organism evidence="5 6">
    <name type="scientific">Cinchona calisaya</name>
    <dbReference type="NCBI Taxonomy" id="153742"/>
    <lineage>
        <taxon>Eukaryota</taxon>
        <taxon>Viridiplantae</taxon>
        <taxon>Streptophyta</taxon>
        <taxon>Embryophyta</taxon>
        <taxon>Tracheophyta</taxon>
        <taxon>Spermatophyta</taxon>
        <taxon>Magnoliopsida</taxon>
        <taxon>eudicotyledons</taxon>
        <taxon>Gunneridae</taxon>
        <taxon>Pentapetalae</taxon>
        <taxon>asterids</taxon>
        <taxon>lamiids</taxon>
        <taxon>Gentianales</taxon>
        <taxon>Rubiaceae</taxon>
        <taxon>Cinchonoideae</taxon>
        <taxon>Cinchoneae</taxon>
        <taxon>Cinchona</taxon>
    </lineage>
</organism>
<gene>
    <name evidence="5" type="ORF">ACH5RR_015263</name>
</gene>
<dbReference type="InterPro" id="IPR036514">
    <property type="entry name" value="SGNH_hydro_sf"/>
</dbReference>
<name>A0ABD2ZSL7_9GENT</name>
<dbReference type="CDD" id="cd01837">
    <property type="entry name" value="SGNH_plant_lipase_like"/>
    <property type="match status" value="1"/>
</dbReference>
<evidence type="ECO:0000256" key="1">
    <source>
        <dbReference type="ARBA" id="ARBA00008668"/>
    </source>
</evidence>
<evidence type="ECO:0000313" key="6">
    <source>
        <dbReference type="Proteomes" id="UP001630127"/>
    </source>
</evidence>
<dbReference type="EMBL" id="JBJUIK010000007">
    <property type="protein sequence ID" value="KAL3522429.1"/>
    <property type="molecule type" value="Genomic_DNA"/>
</dbReference>
<dbReference type="PANTHER" id="PTHR22835">
    <property type="entry name" value="ZINC FINGER FYVE DOMAIN CONTAINING PROTEIN"/>
    <property type="match status" value="1"/>
</dbReference>
<dbReference type="PANTHER" id="PTHR22835:SF683">
    <property type="entry name" value="OS05G0506800 PROTEIN"/>
    <property type="match status" value="1"/>
</dbReference>
<dbReference type="Pfam" id="PF00657">
    <property type="entry name" value="Lipase_GDSL"/>
    <property type="match status" value="1"/>
</dbReference>
<dbReference type="PROSITE" id="PS01098">
    <property type="entry name" value="LIPASE_GDSL_SER"/>
    <property type="match status" value="1"/>
</dbReference>